<evidence type="ECO:0000313" key="2">
    <source>
        <dbReference type="EMBL" id="WAR13165.1"/>
    </source>
</evidence>
<dbReference type="Proteomes" id="UP001164746">
    <property type="component" value="Chromosome 8"/>
</dbReference>
<evidence type="ECO:0000256" key="1">
    <source>
        <dbReference type="SAM" id="MobiDB-lite"/>
    </source>
</evidence>
<proteinExistence type="predicted"/>
<feature type="compositionally biased region" description="Pro residues" evidence="1">
    <location>
        <begin position="99"/>
        <end position="112"/>
    </location>
</feature>
<keyword evidence="3" id="KW-1185">Reference proteome</keyword>
<organism evidence="2 3">
    <name type="scientific">Mya arenaria</name>
    <name type="common">Soft-shell clam</name>
    <dbReference type="NCBI Taxonomy" id="6604"/>
    <lineage>
        <taxon>Eukaryota</taxon>
        <taxon>Metazoa</taxon>
        <taxon>Spiralia</taxon>
        <taxon>Lophotrochozoa</taxon>
        <taxon>Mollusca</taxon>
        <taxon>Bivalvia</taxon>
        <taxon>Autobranchia</taxon>
        <taxon>Heteroconchia</taxon>
        <taxon>Euheterodonta</taxon>
        <taxon>Imparidentia</taxon>
        <taxon>Neoheterodontei</taxon>
        <taxon>Myida</taxon>
        <taxon>Myoidea</taxon>
        <taxon>Myidae</taxon>
        <taxon>Mya</taxon>
    </lineage>
</organism>
<feature type="region of interest" description="Disordered" evidence="1">
    <location>
        <begin position="90"/>
        <end position="146"/>
    </location>
</feature>
<accession>A0ABY7EV45</accession>
<protein>
    <submittedName>
        <fullName evidence="2">Uncharacterized protein</fullName>
    </submittedName>
</protein>
<evidence type="ECO:0000313" key="3">
    <source>
        <dbReference type="Proteomes" id="UP001164746"/>
    </source>
</evidence>
<dbReference type="EMBL" id="CP111019">
    <property type="protein sequence ID" value="WAR13165.1"/>
    <property type="molecule type" value="Genomic_DNA"/>
</dbReference>
<sequence>MITRTPNASSPFNRPIHTAPPIAMSIYTAPTYHPVLLNPPRSIDPSTFNRPIRRPVYIHPRHSFHSSRSPTTTHPPVHLNPPSYAPSTFICPSNHPVHIQPPHPSPSSPSPAPINSTVHPSPASPFALSTFDSPTHRHGERTSSTTAQLMKPSIFSDLESLGKIEGEVSVPCLWKAEMVKNLGIRPGYIKDLEDTQRANTTTLTDQNAVPDIRIMDGVRED</sequence>
<name>A0ABY7EV45_MYAAR</name>
<reference evidence="2" key="1">
    <citation type="submission" date="2022-11" db="EMBL/GenBank/DDBJ databases">
        <title>Centuries of genome instability and evolution in soft-shell clam transmissible cancer (bioRxiv).</title>
        <authorList>
            <person name="Hart S.F.M."/>
            <person name="Yonemitsu M.A."/>
            <person name="Giersch R.M."/>
            <person name="Beal B.F."/>
            <person name="Arriagada G."/>
            <person name="Davis B.W."/>
            <person name="Ostrander E.A."/>
            <person name="Goff S.P."/>
            <person name="Metzger M.J."/>
        </authorList>
    </citation>
    <scope>NUCLEOTIDE SEQUENCE</scope>
    <source>
        <strain evidence="2">MELC-2E11</strain>
        <tissue evidence="2">Siphon/mantle</tissue>
    </source>
</reference>
<gene>
    <name evidence="2" type="ORF">MAR_027345</name>
</gene>